<accession>G9WLQ7</accession>
<dbReference type="Pfam" id="PF00817">
    <property type="entry name" value="IMS"/>
    <property type="match status" value="1"/>
</dbReference>
<reference evidence="8" key="1">
    <citation type="submission" date="2011-08" db="EMBL/GenBank/DDBJ databases">
        <authorList>
            <consortium name="The Broad Institute Genome Sequencing Platform"/>
            <person name="Earl A."/>
            <person name="Ward D."/>
            <person name="Feldgarden M."/>
            <person name="Gevers D."/>
            <person name="Sizova M."/>
            <person name="Hazen A."/>
            <person name="Epstein S."/>
            <person name="Young S.K."/>
            <person name="Zeng Q."/>
            <person name="Gargeya S."/>
            <person name="Fitzgerald M."/>
            <person name="Haas B."/>
            <person name="Abouelleil A."/>
            <person name="Alvarado L."/>
            <person name="Arachchi H.M."/>
            <person name="Berlin A."/>
            <person name="Brown A."/>
            <person name="Chapman S.B."/>
            <person name="Chen Z."/>
            <person name="Dunbar C."/>
            <person name="Freedman E."/>
            <person name="Gearin G."/>
            <person name="Gellesch M."/>
            <person name="Goldberg J."/>
            <person name="Griggs A."/>
            <person name="Gujja S."/>
            <person name="Heiman D."/>
            <person name="Howarth C."/>
            <person name="Larson L."/>
            <person name="Lui A."/>
            <person name="MacDonald P.J.P."/>
            <person name="Montmayeur A."/>
            <person name="Murphy C."/>
            <person name="Neiman D."/>
            <person name="Pearson M."/>
            <person name="Priest M."/>
            <person name="Roberts A."/>
            <person name="Saif S."/>
            <person name="Shea T."/>
            <person name="Shenoy N."/>
            <person name="Sisk P."/>
            <person name="Stolte C."/>
            <person name="Sykes S."/>
            <person name="Wortman J."/>
            <person name="Nusbaum C."/>
            <person name="Birren B."/>
        </authorList>
    </citation>
    <scope>NUCLEOTIDE SEQUENCE</scope>
    <source>
        <strain evidence="8">ACB1</strain>
    </source>
</reference>
<dbReference type="PANTHER" id="PTHR11076:SF35">
    <property type="entry name" value="DNA REPAIR PROTEIN HOMOLOG YOBH"/>
    <property type="match status" value="1"/>
</dbReference>
<comment type="caution">
    <text evidence="8">The sequence shown here is derived from an EMBL/GenBank/DDBJ whole genome shotgun (WGS) entry which is preliminary data.</text>
</comment>
<protein>
    <recommendedName>
        <fullName evidence="7">UmuC domain-containing protein</fullName>
    </recommendedName>
</protein>
<evidence type="ECO:0000313" key="8">
    <source>
        <dbReference type="EMBL" id="EHL12712.1"/>
    </source>
</evidence>
<keyword evidence="5" id="KW-0239">DNA-directed DNA polymerase</keyword>
<dbReference type="GO" id="GO:0042276">
    <property type="term" value="P:error-prone translesion synthesis"/>
    <property type="evidence" value="ECO:0007669"/>
    <property type="project" value="TreeGrafter"/>
</dbReference>
<name>G9WLQ7_9FIRM</name>
<dbReference type="EMBL" id="AFZC02000003">
    <property type="protein sequence ID" value="EHL12712.1"/>
    <property type="molecule type" value="Genomic_DNA"/>
</dbReference>
<dbReference type="Proteomes" id="UP000018461">
    <property type="component" value="Unassembled WGS sequence"/>
</dbReference>
<evidence type="ECO:0000256" key="5">
    <source>
        <dbReference type="ARBA" id="ARBA00022932"/>
    </source>
</evidence>
<dbReference type="GO" id="GO:0003684">
    <property type="term" value="F:damaged DNA binding"/>
    <property type="evidence" value="ECO:0007669"/>
    <property type="project" value="InterPro"/>
</dbReference>
<dbReference type="GO" id="GO:0003887">
    <property type="term" value="F:DNA-directed DNA polymerase activity"/>
    <property type="evidence" value="ECO:0007669"/>
    <property type="project" value="UniProtKB-KW"/>
</dbReference>
<dbReference type="InterPro" id="IPR043502">
    <property type="entry name" value="DNA/RNA_pol_sf"/>
</dbReference>
<evidence type="ECO:0000256" key="4">
    <source>
        <dbReference type="ARBA" id="ARBA00022763"/>
    </source>
</evidence>
<sequence>MERKESCGIMAIDLKSFYASCECVERGLDPMDAYLVVADGGRTEKTICLAVSPALKAFGVPGRARLFQVIERVKEVNYRRKKEAKEGRLVGSSCLDSDLRAYSFLALSYITAPPRMALYMEYSRRIYEIYLHFVSKEDIHVYSIDEVFIDLRPYREIYRMSSESLAREIAEKVYTEMGIVATVGLGENLYLAKVAMDILAKKVKVEGQEVRLASLTEESYRRRLWSHQPLHDFWQIGRGTEERLRRYGIYTMGDIALVSRAGVKEKVNQLLLYKLFGIQAEYLIDHAWGYEPCRIADIHSLSAKKKSISSGQVLPYPYNANLGRVVVEEMASSLSYELREKNLDTEMLQLYLSFDEENIGGSYSGETRRNYYGKIVPRSAHGLRHLEKKTNGESEIVEAILSIYDEIMDARLSLRKISLSAEDVQDFSEEKVGQIALFDYLREKNEAEQSDKGKNTATEGLQRDKLKKDKARDASLQVMQKYGRNSILKAYQYIEGSRGRERNRQIGGHSSGE</sequence>
<feature type="region of interest" description="Disordered" evidence="6">
    <location>
        <begin position="446"/>
        <end position="474"/>
    </location>
</feature>
<keyword evidence="3" id="KW-0548">Nucleotidyltransferase</keyword>
<dbReference type="Gene3D" id="1.10.150.20">
    <property type="entry name" value="5' to 3' exonuclease, C-terminal subdomain"/>
    <property type="match status" value="1"/>
</dbReference>
<evidence type="ECO:0000256" key="3">
    <source>
        <dbReference type="ARBA" id="ARBA00022695"/>
    </source>
</evidence>
<dbReference type="InterPro" id="IPR043128">
    <property type="entry name" value="Rev_trsase/Diguanyl_cyclase"/>
</dbReference>
<dbReference type="PROSITE" id="PS50173">
    <property type="entry name" value="UMUC"/>
    <property type="match status" value="1"/>
</dbReference>
<dbReference type="InterPro" id="IPR017961">
    <property type="entry name" value="DNA_pol_Y-fam_little_finger"/>
</dbReference>
<dbReference type="PANTHER" id="PTHR11076">
    <property type="entry name" value="DNA REPAIR POLYMERASE UMUC / TRANSFERASE FAMILY MEMBER"/>
    <property type="match status" value="1"/>
</dbReference>
<dbReference type="Gene3D" id="3.30.70.270">
    <property type="match status" value="1"/>
</dbReference>
<evidence type="ECO:0000313" key="9">
    <source>
        <dbReference type="Proteomes" id="UP000018461"/>
    </source>
</evidence>
<dbReference type="InterPro" id="IPR001126">
    <property type="entry name" value="UmuC"/>
</dbReference>
<feature type="compositionally biased region" description="Basic and acidic residues" evidence="6">
    <location>
        <begin position="461"/>
        <end position="473"/>
    </location>
</feature>
<evidence type="ECO:0000259" key="7">
    <source>
        <dbReference type="PROSITE" id="PS50173"/>
    </source>
</evidence>
<proteinExistence type="inferred from homology"/>
<keyword evidence="9" id="KW-1185">Reference proteome</keyword>
<dbReference type="PATRIC" id="fig|796943.3.peg.653"/>
<dbReference type="HOGENOM" id="CLU_012348_5_1_9"/>
<keyword evidence="2" id="KW-0515">Mutator protein</keyword>
<dbReference type="GO" id="GO:0006281">
    <property type="term" value="P:DNA repair"/>
    <property type="evidence" value="ECO:0007669"/>
    <property type="project" value="InterPro"/>
</dbReference>
<comment type="similarity">
    <text evidence="1">Belongs to the DNA polymerase type-Y family.</text>
</comment>
<evidence type="ECO:0000256" key="2">
    <source>
        <dbReference type="ARBA" id="ARBA00022457"/>
    </source>
</evidence>
<keyword evidence="5" id="KW-0808">Transferase</keyword>
<dbReference type="Pfam" id="PF11799">
    <property type="entry name" value="IMS_C"/>
    <property type="match status" value="1"/>
</dbReference>
<feature type="domain" description="UmuC" evidence="7">
    <location>
        <begin position="9"/>
        <end position="237"/>
    </location>
</feature>
<dbReference type="GO" id="GO:0009432">
    <property type="term" value="P:SOS response"/>
    <property type="evidence" value="ECO:0007669"/>
    <property type="project" value="TreeGrafter"/>
</dbReference>
<evidence type="ECO:0000256" key="6">
    <source>
        <dbReference type="SAM" id="MobiDB-lite"/>
    </source>
</evidence>
<dbReference type="AlphaFoldDB" id="G9WLQ7"/>
<gene>
    <name evidence="8" type="ORF">HMPREF9625_00266</name>
</gene>
<dbReference type="SUPFAM" id="SSF56672">
    <property type="entry name" value="DNA/RNA polymerases"/>
    <property type="match status" value="1"/>
</dbReference>
<evidence type="ECO:0000256" key="1">
    <source>
        <dbReference type="ARBA" id="ARBA00010945"/>
    </source>
</evidence>
<dbReference type="RefSeq" id="WP_009534135.1">
    <property type="nucleotide sequence ID" value="NZ_KE148312.1"/>
</dbReference>
<reference evidence="8" key="2">
    <citation type="submission" date="2013-03" db="EMBL/GenBank/DDBJ databases">
        <title>The Genome Sequence of Oribacterium sp. ACB1.</title>
        <authorList>
            <consortium name="The Broad Institute Genomics Platform"/>
            <consortium name="The Broad Institute Genome Sequencing Center for Infectious Disease"/>
            <person name="Earl A."/>
            <person name="Ward D."/>
            <person name="Feldgarden M."/>
            <person name="Gevers D."/>
            <person name="Sizova M."/>
            <person name="Hazen A."/>
            <person name="Epstein S."/>
            <person name="Walker B."/>
            <person name="Young S."/>
            <person name="Zeng Q."/>
            <person name="Gargeya S."/>
            <person name="Fitzgerald M."/>
            <person name="Haas B."/>
            <person name="Abouelleil A."/>
            <person name="Allen A.W."/>
            <person name="Alvarado L."/>
            <person name="Arachchi H.M."/>
            <person name="Berlin A.M."/>
            <person name="Chapman S.B."/>
            <person name="Gainer-Dewar J."/>
            <person name="Goldberg J."/>
            <person name="Griggs A."/>
            <person name="Gujja S."/>
            <person name="Hansen M."/>
            <person name="Howarth C."/>
            <person name="Imamovic A."/>
            <person name="Ireland A."/>
            <person name="Larimer J."/>
            <person name="McCowan C."/>
            <person name="Murphy C."/>
            <person name="Pearson M."/>
            <person name="Poon T.W."/>
            <person name="Priest M."/>
            <person name="Roberts A."/>
            <person name="Saif S."/>
            <person name="Shea T."/>
            <person name="Sisk P."/>
            <person name="Sykes S."/>
            <person name="Wortman J."/>
            <person name="Nusbaum C."/>
            <person name="Birren B."/>
        </authorList>
    </citation>
    <scope>NUCLEOTIDE SEQUENCE [LARGE SCALE GENOMIC DNA]</scope>
    <source>
        <strain evidence="8">ACB1</strain>
    </source>
</reference>
<organism evidence="8 9">
    <name type="scientific">Oribacterium parvum ACB1</name>
    <dbReference type="NCBI Taxonomy" id="796943"/>
    <lineage>
        <taxon>Bacteria</taxon>
        <taxon>Bacillati</taxon>
        <taxon>Bacillota</taxon>
        <taxon>Clostridia</taxon>
        <taxon>Lachnospirales</taxon>
        <taxon>Lachnospiraceae</taxon>
        <taxon>Oribacterium</taxon>
    </lineage>
</organism>
<dbReference type="STRING" id="796943.HMPREF9625_00266"/>
<dbReference type="InterPro" id="IPR050116">
    <property type="entry name" value="DNA_polymerase-Y"/>
</dbReference>
<keyword evidence="4" id="KW-0227">DNA damage</keyword>
<dbReference type="GO" id="GO:0005829">
    <property type="term" value="C:cytosol"/>
    <property type="evidence" value="ECO:0007669"/>
    <property type="project" value="TreeGrafter"/>
</dbReference>